<accession>A0A6M5YXG1</accession>
<dbReference type="KEGG" id="ftj:FTUN_6284"/>
<protein>
    <submittedName>
        <fullName evidence="1">Uncharacterized protein</fullName>
    </submittedName>
</protein>
<dbReference type="EMBL" id="CP053452">
    <property type="protein sequence ID" value="QJW98689.1"/>
    <property type="molecule type" value="Genomic_DNA"/>
</dbReference>
<name>A0A6M5YXG1_9BACT</name>
<dbReference type="AlphaFoldDB" id="A0A6M5YXG1"/>
<organism evidence="1 2">
    <name type="scientific">Frigoriglobus tundricola</name>
    <dbReference type="NCBI Taxonomy" id="2774151"/>
    <lineage>
        <taxon>Bacteria</taxon>
        <taxon>Pseudomonadati</taxon>
        <taxon>Planctomycetota</taxon>
        <taxon>Planctomycetia</taxon>
        <taxon>Gemmatales</taxon>
        <taxon>Gemmataceae</taxon>
        <taxon>Frigoriglobus</taxon>
    </lineage>
</organism>
<evidence type="ECO:0000313" key="1">
    <source>
        <dbReference type="EMBL" id="QJW98689.1"/>
    </source>
</evidence>
<evidence type="ECO:0000313" key="2">
    <source>
        <dbReference type="Proteomes" id="UP000503447"/>
    </source>
</evidence>
<proteinExistence type="predicted"/>
<keyword evidence="2" id="KW-1185">Reference proteome</keyword>
<reference evidence="2" key="1">
    <citation type="submission" date="2020-05" db="EMBL/GenBank/DDBJ databases">
        <title>Frigoriglobus tundricola gen. nov., sp. nov., a psychrotolerant cellulolytic planctomycete of the family Gemmataceae with two divergent copies of 16S rRNA gene.</title>
        <authorList>
            <person name="Kulichevskaya I.S."/>
            <person name="Ivanova A.A."/>
            <person name="Naumoff D.G."/>
            <person name="Beletsky A.V."/>
            <person name="Rijpstra W.I.C."/>
            <person name="Sinninghe Damste J.S."/>
            <person name="Mardanov A.V."/>
            <person name="Ravin N.V."/>
            <person name="Dedysh S.N."/>
        </authorList>
    </citation>
    <scope>NUCLEOTIDE SEQUENCE [LARGE SCALE GENOMIC DNA]</scope>
    <source>
        <strain evidence="2">PL17</strain>
    </source>
</reference>
<sequence>MPISTLSANMVVQWALTHTNTGGFAPTTQGPDGVEYNLADLNTIFDQLYSASLTVNPSSTTTLDLTSLTNLVDESLSFTALLFLFALPSGAALSVGPGASNGLQIFGGTGVAVGVPVNGALFWGGDPAGAGLTVNSTNKTLAFRNAGAGTLTLDLVLAGDA</sequence>
<dbReference type="Proteomes" id="UP000503447">
    <property type="component" value="Chromosome"/>
</dbReference>
<gene>
    <name evidence="1" type="ORF">FTUN_6284</name>
</gene>
<dbReference type="RefSeq" id="WP_171473804.1">
    <property type="nucleotide sequence ID" value="NZ_CP053452.2"/>
</dbReference>